<evidence type="ECO:0000313" key="8">
    <source>
        <dbReference type="Proteomes" id="UP000008467"/>
    </source>
</evidence>
<accession>F2JGI1</accession>
<feature type="transmembrane region" description="Helical" evidence="6">
    <location>
        <begin position="82"/>
        <end position="99"/>
    </location>
</feature>
<feature type="transmembrane region" description="Helical" evidence="6">
    <location>
        <begin position="58"/>
        <end position="76"/>
    </location>
</feature>
<reference evidence="7 8" key="1">
    <citation type="journal article" date="2011" name="J. Bacteriol.">
        <title>Complete genome sequence of the cellulose-degrading bacterium Cellulosilyticum lentocellum.</title>
        <authorList>
            <consortium name="US DOE Joint Genome Institute"/>
            <person name="Miller D.A."/>
            <person name="Suen G."/>
            <person name="Bruce D."/>
            <person name="Copeland A."/>
            <person name="Cheng J.F."/>
            <person name="Detter C."/>
            <person name="Goodwin L.A."/>
            <person name="Han C.S."/>
            <person name="Hauser L.J."/>
            <person name="Land M.L."/>
            <person name="Lapidus A."/>
            <person name="Lucas S."/>
            <person name="Meincke L."/>
            <person name="Pitluck S."/>
            <person name="Tapia R."/>
            <person name="Teshima H."/>
            <person name="Woyke T."/>
            <person name="Fox B.G."/>
            <person name="Angert E.R."/>
            <person name="Currie C.R."/>
        </authorList>
    </citation>
    <scope>NUCLEOTIDE SEQUENCE [LARGE SCALE GENOMIC DNA]</scope>
    <source>
        <strain evidence="8">ATCC 49066 / DSM 5427 / NCIMB 11756 / RHM5</strain>
    </source>
</reference>
<dbReference type="GO" id="GO:0016020">
    <property type="term" value="C:membrane"/>
    <property type="evidence" value="ECO:0007669"/>
    <property type="project" value="UniProtKB-SubCell"/>
</dbReference>
<gene>
    <name evidence="7" type="ordered locus">Clole_1208</name>
</gene>
<dbReference type="PANTHER" id="PTHR31885:SF6">
    <property type="entry name" value="GH04784P"/>
    <property type="match status" value="1"/>
</dbReference>
<keyword evidence="5 6" id="KW-0472">Membrane</keyword>
<dbReference type="InterPro" id="IPR012506">
    <property type="entry name" value="TMEM86B-like"/>
</dbReference>
<sequence>MHYILFCTMIISLGGLIISTYMGTVLCRRIFKVLTSLLFIGTAMVSSKRNLAHKVYHYWIISGLVLSTFGDVFLAFSGRNNFLLGVACFIVAHICYIIAFSCLRGINKEDFLRFGILLIPLIIILLVGKFEFKGMLPLVMGYMFIIGFMVVKAISLKRYYQDSKVAVTLTIVGALLFLISDGILLFKIFGVEGLRYGDFFNSLTYYVGQELLAISLAWPIAIREEC</sequence>
<evidence type="ECO:0000256" key="5">
    <source>
        <dbReference type="ARBA" id="ARBA00023136"/>
    </source>
</evidence>
<dbReference type="AlphaFoldDB" id="F2JGI1"/>
<dbReference type="PANTHER" id="PTHR31885">
    <property type="entry name" value="GH04784P"/>
    <property type="match status" value="1"/>
</dbReference>
<feature type="transmembrane region" description="Helical" evidence="6">
    <location>
        <begin position="166"/>
        <end position="191"/>
    </location>
</feature>
<keyword evidence="8" id="KW-1185">Reference proteome</keyword>
<proteinExistence type="inferred from homology"/>
<name>F2JGI1_CELLD</name>
<dbReference type="eggNOG" id="COG3714">
    <property type="taxonomic scope" value="Bacteria"/>
</dbReference>
<comment type="similarity">
    <text evidence="2">Belongs to the TMEM86 family.</text>
</comment>
<dbReference type="Pfam" id="PF07947">
    <property type="entry name" value="YhhN"/>
    <property type="match status" value="1"/>
</dbReference>
<dbReference type="GO" id="GO:0016787">
    <property type="term" value="F:hydrolase activity"/>
    <property type="evidence" value="ECO:0007669"/>
    <property type="project" value="TreeGrafter"/>
</dbReference>
<evidence type="ECO:0000256" key="3">
    <source>
        <dbReference type="ARBA" id="ARBA00022692"/>
    </source>
</evidence>
<feature type="transmembrane region" description="Helical" evidence="6">
    <location>
        <begin position="5"/>
        <end position="23"/>
    </location>
</feature>
<evidence type="ECO:0000256" key="2">
    <source>
        <dbReference type="ARBA" id="ARBA00007375"/>
    </source>
</evidence>
<keyword evidence="4 6" id="KW-1133">Transmembrane helix</keyword>
<feature type="transmembrane region" description="Helical" evidence="6">
    <location>
        <begin position="134"/>
        <end position="154"/>
    </location>
</feature>
<evidence type="ECO:0000256" key="4">
    <source>
        <dbReference type="ARBA" id="ARBA00022989"/>
    </source>
</evidence>
<dbReference type="KEGG" id="cle:Clole_1208"/>
<dbReference type="Proteomes" id="UP000008467">
    <property type="component" value="Chromosome"/>
</dbReference>
<evidence type="ECO:0000256" key="6">
    <source>
        <dbReference type="SAM" id="Phobius"/>
    </source>
</evidence>
<organism evidence="7 8">
    <name type="scientific">Cellulosilyticum lentocellum (strain ATCC 49066 / DSM 5427 / NCIMB 11756 / RHM5)</name>
    <name type="common">Clostridium lentocellum</name>
    <dbReference type="NCBI Taxonomy" id="642492"/>
    <lineage>
        <taxon>Bacteria</taxon>
        <taxon>Bacillati</taxon>
        <taxon>Bacillota</taxon>
        <taxon>Clostridia</taxon>
        <taxon>Lachnospirales</taxon>
        <taxon>Cellulosilyticaceae</taxon>
        <taxon>Cellulosilyticum</taxon>
    </lineage>
</organism>
<evidence type="ECO:0000256" key="1">
    <source>
        <dbReference type="ARBA" id="ARBA00004141"/>
    </source>
</evidence>
<dbReference type="HOGENOM" id="CLU_079086_0_0_9"/>
<dbReference type="EMBL" id="CP002582">
    <property type="protein sequence ID" value="ADZ82936.1"/>
    <property type="molecule type" value="Genomic_DNA"/>
</dbReference>
<comment type="subcellular location">
    <subcellularLocation>
        <location evidence="1">Membrane</location>
        <topology evidence="1">Multi-pass membrane protein</topology>
    </subcellularLocation>
</comment>
<keyword evidence="3 6" id="KW-0812">Transmembrane</keyword>
<dbReference type="STRING" id="642492.Clole_1208"/>
<evidence type="ECO:0000313" key="7">
    <source>
        <dbReference type="EMBL" id="ADZ82936.1"/>
    </source>
</evidence>
<protein>
    <submittedName>
        <fullName evidence="7">YhhN family protein</fullName>
    </submittedName>
</protein>
<feature type="transmembrane region" description="Helical" evidence="6">
    <location>
        <begin position="111"/>
        <end position="128"/>
    </location>
</feature>